<evidence type="ECO:0000313" key="2">
    <source>
        <dbReference type="EMBL" id="MBP2025904.1"/>
    </source>
</evidence>
<dbReference type="EMBL" id="JAGGLJ010000014">
    <property type="protein sequence ID" value="MBP2025904.1"/>
    <property type="molecule type" value="Genomic_DNA"/>
</dbReference>
<sequence>MKKISIKVINIILSIILIILGCIVVCYSHKNFNIISSVLGLAVIVRGILFFTIYEKLIKNYKLQDIMYIVFGILSIIFGILLISKSTLLNSVIIYITAIWFIMVSIFDFNLSVFYEYKGRAYYLNLFINILVFGLAIMLLFIQKSNFNVLVGIIFIVDALKSFTFYFH</sequence>
<comment type="caution">
    <text evidence="2">The sequence shown here is derived from an EMBL/GenBank/DDBJ whole genome shotgun (WGS) entry which is preliminary data.</text>
</comment>
<evidence type="ECO:0000313" key="3">
    <source>
        <dbReference type="Proteomes" id="UP001519306"/>
    </source>
</evidence>
<feature type="transmembrane region" description="Helical" evidence="1">
    <location>
        <begin position="7"/>
        <end position="28"/>
    </location>
</feature>
<gene>
    <name evidence="2" type="ORF">J2Z71_001453</name>
</gene>
<feature type="transmembrane region" description="Helical" evidence="1">
    <location>
        <begin position="34"/>
        <end position="54"/>
    </location>
</feature>
<evidence type="ECO:0000256" key="1">
    <source>
        <dbReference type="SAM" id="Phobius"/>
    </source>
</evidence>
<keyword evidence="3" id="KW-1185">Reference proteome</keyword>
<dbReference type="Pfam" id="PF03729">
    <property type="entry name" value="DUF308"/>
    <property type="match status" value="1"/>
</dbReference>
<name>A0ABS4KDQ9_9FIRM</name>
<feature type="transmembrane region" description="Helical" evidence="1">
    <location>
        <begin position="147"/>
        <end position="167"/>
    </location>
</feature>
<keyword evidence="1" id="KW-1133">Transmembrane helix</keyword>
<proteinExistence type="predicted"/>
<reference evidence="2 3" key="1">
    <citation type="submission" date="2021-03" db="EMBL/GenBank/DDBJ databases">
        <title>Genomic Encyclopedia of Type Strains, Phase IV (KMG-IV): sequencing the most valuable type-strain genomes for metagenomic binning, comparative biology and taxonomic classification.</title>
        <authorList>
            <person name="Goeker M."/>
        </authorList>
    </citation>
    <scope>NUCLEOTIDE SEQUENCE [LARGE SCALE GENOMIC DNA]</scope>
    <source>
        <strain evidence="2 3">DSM 27563</strain>
    </source>
</reference>
<feature type="transmembrane region" description="Helical" evidence="1">
    <location>
        <begin position="66"/>
        <end position="86"/>
    </location>
</feature>
<keyword evidence="1" id="KW-0472">Membrane</keyword>
<feature type="transmembrane region" description="Helical" evidence="1">
    <location>
        <begin position="122"/>
        <end position="141"/>
    </location>
</feature>
<dbReference type="RefSeq" id="WP_210061607.1">
    <property type="nucleotide sequence ID" value="NZ_JAGGLJ010000014.1"/>
</dbReference>
<keyword evidence="1" id="KW-0812">Transmembrane</keyword>
<protein>
    <submittedName>
        <fullName evidence="2">Uncharacterized membrane protein HdeD (DUF308 family)</fullName>
    </submittedName>
</protein>
<dbReference type="InterPro" id="IPR005325">
    <property type="entry name" value="DUF308_memb"/>
</dbReference>
<dbReference type="PROSITE" id="PS51257">
    <property type="entry name" value="PROKAR_LIPOPROTEIN"/>
    <property type="match status" value="1"/>
</dbReference>
<organism evidence="2 3">
    <name type="scientific">Peptoniphilus stercorisuis</name>
    <dbReference type="NCBI Taxonomy" id="1436965"/>
    <lineage>
        <taxon>Bacteria</taxon>
        <taxon>Bacillati</taxon>
        <taxon>Bacillota</taxon>
        <taxon>Tissierellia</taxon>
        <taxon>Tissierellales</taxon>
        <taxon>Peptoniphilaceae</taxon>
        <taxon>Peptoniphilus</taxon>
    </lineage>
</organism>
<accession>A0ABS4KDQ9</accession>
<dbReference type="Proteomes" id="UP001519306">
    <property type="component" value="Unassembled WGS sequence"/>
</dbReference>
<feature type="transmembrane region" description="Helical" evidence="1">
    <location>
        <begin position="92"/>
        <end position="115"/>
    </location>
</feature>